<evidence type="ECO:0000256" key="5">
    <source>
        <dbReference type="ARBA" id="ARBA00023163"/>
    </source>
</evidence>
<feature type="region of interest" description="Disordered" evidence="6">
    <location>
        <begin position="1"/>
        <end position="24"/>
    </location>
</feature>
<evidence type="ECO:0000256" key="2">
    <source>
        <dbReference type="ARBA" id="ARBA00023015"/>
    </source>
</evidence>
<dbReference type="Pfam" id="PF08281">
    <property type="entry name" value="Sigma70_r4_2"/>
    <property type="match status" value="1"/>
</dbReference>
<keyword evidence="9" id="KW-1185">Reference proteome</keyword>
<evidence type="ECO:0000256" key="4">
    <source>
        <dbReference type="ARBA" id="ARBA00023125"/>
    </source>
</evidence>
<dbReference type="Gene3D" id="1.10.1740.10">
    <property type="match status" value="1"/>
</dbReference>
<dbReference type="PANTHER" id="PTHR43133:SF8">
    <property type="entry name" value="RNA POLYMERASE SIGMA FACTOR HI_1459-RELATED"/>
    <property type="match status" value="1"/>
</dbReference>
<keyword evidence="3" id="KW-0731">Sigma factor</keyword>
<dbReference type="RefSeq" id="WP_307569197.1">
    <property type="nucleotide sequence ID" value="NZ_JAUSQU010000002.1"/>
</dbReference>
<evidence type="ECO:0000256" key="1">
    <source>
        <dbReference type="ARBA" id="ARBA00010641"/>
    </source>
</evidence>
<dbReference type="InterPro" id="IPR039425">
    <property type="entry name" value="RNA_pol_sigma-70-like"/>
</dbReference>
<dbReference type="SUPFAM" id="SSF88946">
    <property type="entry name" value="Sigma2 domain of RNA polymerase sigma factors"/>
    <property type="match status" value="1"/>
</dbReference>
<evidence type="ECO:0000313" key="9">
    <source>
        <dbReference type="Proteomes" id="UP001225356"/>
    </source>
</evidence>
<dbReference type="PANTHER" id="PTHR43133">
    <property type="entry name" value="RNA POLYMERASE ECF-TYPE SIGMA FACTO"/>
    <property type="match status" value="1"/>
</dbReference>
<keyword evidence="4" id="KW-0238">DNA-binding</keyword>
<keyword evidence="2" id="KW-0805">Transcription regulation</keyword>
<dbReference type="SUPFAM" id="SSF88659">
    <property type="entry name" value="Sigma3 and sigma4 domains of RNA polymerase sigma factors"/>
    <property type="match status" value="1"/>
</dbReference>
<comment type="similarity">
    <text evidence="1">Belongs to the sigma-70 factor family. ECF subfamily.</text>
</comment>
<dbReference type="NCBIfam" id="TIGR02937">
    <property type="entry name" value="sigma70-ECF"/>
    <property type="match status" value="1"/>
</dbReference>
<gene>
    <name evidence="8" type="ORF">J2853_009560</name>
</gene>
<dbReference type="InterPro" id="IPR014284">
    <property type="entry name" value="RNA_pol_sigma-70_dom"/>
</dbReference>
<accession>A0ABT9QW50</accession>
<name>A0ABT9QW50_9ACTN</name>
<dbReference type="EMBL" id="JAUSQU010000002">
    <property type="protein sequence ID" value="MDP9850264.1"/>
    <property type="molecule type" value="Genomic_DNA"/>
</dbReference>
<evidence type="ECO:0000256" key="6">
    <source>
        <dbReference type="SAM" id="MobiDB-lite"/>
    </source>
</evidence>
<dbReference type="InterPro" id="IPR013249">
    <property type="entry name" value="RNA_pol_sigma70_r4_t2"/>
</dbReference>
<sequence>MSDHDPSERTTSPASPAASRHGTLEERSAARLAIDEEFSSFYRSTLCQLVGFLVNQGAALPVATDIAQETMIKAYQRWGEINQPKAWVHTVASRALVRMVASAHEEPLEHVPEATALLPCDNAAAEWEAQHDTLGILRSLPHRQRQVLAWTLSGYTPSEIAEQLRITPNAVSASLKKARRATAQHLMTRDGEQ</sequence>
<dbReference type="InterPro" id="IPR036388">
    <property type="entry name" value="WH-like_DNA-bd_sf"/>
</dbReference>
<proteinExistence type="inferred from homology"/>
<evidence type="ECO:0000256" key="3">
    <source>
        <dbReference type="ARBA" id="ARBA00023082"/>
    </source>
</evidence>
<evidence type="ECO:0000259" key="7">
    <source>
        <dbReference type="SMART" id="SM00421"/>
    </source>
</evidence>
<protein>
    <submittedName>
        <fullName evidence="8">RNA polymerase sigma-70 factor (ECF subfamily)</fullName>
    </submittedName>
</protein>
<dbReference type="InterPro" id="IPR013325">
    <property type="entry name" value="RNA_pol_sigma_r2"/>
</dbReference>
<dbReference type="Gene3D" id="1.10.10.10">
    <property type="entry name" value="Winged helix-like DNA-binding domain superfamily/Winged helix DNA-binding domain"/>
    <property type="match status" value="1"/>
</dbReference>
<organism evidence="8 9">
    <name type="scientific">Streptosporangium lutulentum</name>
    <dbReference type="NCBI Taxonomy" id="1461250"/>
    <lineage>
        <taxon>Bacteria</taxon>
        <taxon>Bacillati</taxon>
        <taxon>Actinomycetota</taxon>
        <taxon>Actinomycetes</taxon>
        <taxon>Streptosporangiales</taxon>
        <taxon>Streptosporangiaceae</taxon>
        <taxon>Streptosporangium</taxon>
    </lineage>
</organism>
<keyword evidence="5" id="KW-0804">Transcription</keyword>
<evidence type="ECO:0000313" key="8">
    <source>
        <dbReference type="EMBL" id="MDP9850264.1"/>
    </source>
</evidence>
<reference evidence="8 9" key="1">
    <citation type="submission" date="2023-07" db="EMBL/GenBank/DDBJ databases">
        <title>Sequencing the genomes of 1000 actinobacteria strains.</title>
        <authorList>
            <person name="Klenk H.-P."/>
        </authorList>
    </citation>
    <scope>NUCLEOTIDE SEQUENCE [LARGE SCALE GENOMIC DNA]</scope>
    <source>
        <strain evidence="8 9">DSM 46740</strain>
    </source>
</reference>
<dbReference type="Proteomes" id="UP001225356">
    <property type="component" value="Unassembled WGS sequence"/>
</dbReference>
<comment type="caution">
    <text evidence="8">The sequence shown here is derived from an EMBL/GenBank/DDBJ whole genome shotgun (WGS) entry which is preliminary data.</text>
</comment>
<dbReference type="SMART" id="SM00421">
    <property type="entry name" value="HTH_LUXR"/>
    <property type="match status" value="1"/>
</dbReference>
<dbReference type="InterPro" id="IPR013324">
    <property type="entry name" value="RNA_pol_sigma_r3/r4-like"/>
</dbReference>
<dbReference type="InterPro" id="IPR000792">
    <property type="entry name" value="Tscrpt_reg_LuxR_C"/>
</dbReference>
<feature type="domain" description="HTH luxR-type" evidence="7">
    <location>
        <begin position="137"/>
        <end position="187"/>
    </location>
</feature>